<dbReference type="Gene3D" id="2.130.10.10">
    <property type="entry name" value="YVTN repeat-like/Quinoprotein amine dehydrogenase"/>
    <property type="match status" value="7"/>
</dbReference>
<dbReference type="CDD" id="cd00200">
    <property type="entry name" value="WD40"/>
    <property type="match status" value="3"/>
</dbReference>
<evidence type="ECO:0000313" key="5">
    <source>
        <dbReference type="EMBL" id="KAL0945600.1"/>
    </source>
</evidence>
<gene>
    <name evidence="5" type="ORF">HGRIS_014985</name>
</gene>
<feature type="repeat" description="WD" evidence="3">
    <location>
        <begin position="1048"/>
        <end position="1089"/>
    </location>
</feature>
<dbReference type="PANTHER" id="PTHR22847:SF637">
    <property type="entry name" value="WD REPEAT DOMAIN 5B"/>
    <property type="match status" value="1"/>
</dbReference>
<feature type="repeat" description="WD" evidence="3">
    <location>
        <begin position="1348"/>
        <end position="1389"/>
    </location>
</feature>
<evidence type="ECO:0000256" key="2">
    <source>
        <dbReference type="ARBA" id="ARBA00022737"/>
    </source>
</evidence>
<dbReference type="EMBL" id="JASNQZ010000017">
    <property type="protein sequence ID" value="KAL0945600.1"/>
    <property type="molecule type" value="Genomic_DNA"/>
</dbReference>
<feature type="repeat" description="WD" evidence="3">
    <location>
        <begin position="1134"/>
        <end position="1175"/>
    </location>
</feature>
<feature type="repeat" description="WD" evidence="3">
    <location>
        <begin position="1005"/>
        <end position="1046"/>
    </location>
</feature>
<sequence>MNDRKIHLGITHVKSSHLPHVWKEKLWKKSLRRLHVVLSIKDAENKFPLDDTAQAPMLSMFFANKSDTLKVKLFAEKNSHDDLEIASTEVEIGSLLNPEYQACLDLATPSQSTGPRPSITFRIRTTDYFEANRDTIDRMQKFLQVNPSLEKTFMYVNDAVKIGAALSELDPRAKAVMRLVVLIVSKCEDFVKRHAPVCQLLEALGEVCVVIADWDDSGFADLERHRPRQREIYSELCTVIYRTLTVAFELSRSKRGTHIQEVASEWQSRLTQVINWWKERREEDLHIAIFHMANRVENIDKDRIIQKLPFNKENSRSPQKQCLEDTRVDLLLRIEDWALNPVGDRTMLLYGAAGNGKSSVVNTAAKKLREAGLAVVPFFSFNRNIRNLGVSQLIPSWARTLAAYYPSYLAHLHAVDSAPGDLLESTDTETQYERLWVKGLGCLSEERPVVFTIDALDECSEPGSLFSLLRKVVTTPDLPSFVRFLFTFRPDGDIQKTITRLAADQALLPIDIDAEEGTRDDIRKFVEYRLADDHGVTTRVETVARVVPSLSHLDITQLLDYVIDAAQSSFQCADVLCRELIPSLHNEMPTKDVAELILALKAGKVKSLHGTYVQVLNTHFKNADLADLFRCIMSWIFLVHFPQPLSVFRSFASVLVDDIRQPDLDIIMSRLSSLLGGVASEDTPISPLHTSLRDFLVSPELEHSFIVDVGPVAQQELAWACLRIMNRELRFNICQLPPVLAMNEDIADLDARVAQYISPGLQYACLESQYHLWLSGVKDATPGQSPGNTPRVVYGRDMEEIDVSAECWRFLQQKFLYFLEAHSCMRTRQGGPGAVLAGYRKWAIRAGLSYFLLVLEDLARFEARFREGYQLSAPQVYFAGRTFVPQEAWVAQTYFNAFLKPVTIPERNEASWPSLDPVTIVVHAVVACISFSPDGTCIASGSHDDTIRLWDAATGEPIGAPLSGHYAPVVSIAFSPDGAHIASGSGDETIRLWDVVIGEQIGAPLSGHYSEVFSVAYSPDGTRIVSGSCDNTIRLWDATTGEQIGAPLSGHDSEVNSVVFSPDGTRIASGSDDKTIRIWDAATGEQIGAPLNGHDHWINSVAFSPDGTHIASGSKDNTIRLWDAATGEQIGPPLSGHDNSVNSVVFSRDGTRIASGSGDHTIRLWDAATGAQIGAPRSGHDSEVFSVAFSPDGTHIVSGSRDNTIRLWDAATVERFGAPPSGHDHWVNSVVFSPDGTHIASGSHDDTIRLWDADTGEQIGPPLSGHDSVVNSVVFSPDGTRIASGSYDNTIRLWDTTIGEQIGVLSGHDNSVNSVVFSPDGTRIASGSVDTTIRLWDAVTEEQIGAPLRGHDNWVNSVVFSPDATRIASGSQDNTIRLWDAATGGQIGAPLCAHDSVVNSVVFSPDGTRIASGSHDNTIRLWDAATGEQIGMPLSGHHAPVVSVAFSPDGTCIASGSQDNTLRLWDAATGEQIGLPLNGHRAPVVSVSFSPDGNSIASGSQDNTLSIWRAASREHTGAVIPLWHEGKNLTPSPDLRFQFYRAGAWIYAHASHENSPDLRFLWIPHLMRRHPFSFFPCTRMISRVPTFYPKVSHADLWVTDWTSIMADTP</sequence>
<feature type="domain" description="NACHT" evidence="4">
    <location>
        <begin position="345"/>
        <end position="492"/>
    </location>
</feature>
<dbReference type="Gene3D" id="3.40.50.300">
    <property type="entry name" value="P-loop containing nucleotide triphosphate hydrolases"/>
    <property type="match status" value="1"/>
</dbReference>
<feature type="repeat" description="WD" evidence="3">
    <location>
        <begin position="1305"/>
        <end position="1346"/>
    </location>
</feature>
<dbReference type="Pfam" id="PF24883">
    <property type="entry name" value="NPHP3_N"/>
    <property type="match status" value="1"/>
</dbReference>
<dbReference type="SMART" id="SM00320">
    <property type="entry name" value="WD40"/>
    <property type="match status" value="14"/>
</dbReference>
<feature type="repeat" description="WD" evidence="3">
    <location>
        <begin position="1220"/>
        <end position="1261"/>
    </location>
</feature>
<organism evidence="5 6">
    <name type="scientific">Hohenbuehelia grisea</name>
    <dbReference type="NCBI Taxonomy" id="104357"/>
    <lineage>
        <taxon>Eukaryota</taxon>
        <taxon>Fungi</taxon>
        <taxon>Dikarya</taxon>
        <taxon>Basidiomycota</taxon>
        <taxon>Agaricomycotina</taxon>
        <taxon>Agaricomycetes</taxon>
        <taxon>Agaricomycetidae</taxon>
        <taxon>Agaricales</taxon>
        <taxon>Pleurotineae</taxon>
        <taxon>Pleurotaceae</taxon>
        <taxon>Hohenbuehelia</taxon>
    </lineage>
</organism>
<comment type="caution">
    <text evidence="5">The sequence shown here is derived from an EMBL/GenBank/DDBJ whole genome shotgun (WGS) entry which is preliminary data.</text>
</comment>
<dbReference type="Pfam" id="PF00400">
    <property type="entry name" value="WD40"/>
    <property type="match status" value="14"/>
</dbReference>
<dbReference type="SUPFAM" id="SSF52540">
    <property type="entry name" value="P-loop containing nucleoside triphosphate hydrolases"/>
    <property type="match status" value="1"/>
</dbReference>
<feature type="repeat" description="WD" evidence="3">
    <location>
        <begin position="1263"/>
        <end position="1304"/>
    </location>
</feature>
<dbReference type="Proteomes" id="UP001556367">
    <property type="component" value="Unassembled WGS sequence"/>
</dbReference>
<dbReference type="InterPro" id="IPR056884">
    <property type="entry name" value="NPHP3-like_N"/>
</dbReference>
<dbReference type="SUPFAM" id="SSF50978">
    <property type="entry name" value="WD40 repeat-like"/>
    <property type="match status" value="2"/>
</dbReference>
<dbReference type="InterPro" id="IPR019775">
    <property type="entry name" value="WD40_repeat_CS"/>
</dbReference>
<keyword evidence="2" id="KW-0677">Repeat</keyword>
<evidence type="ECO:0000313" key="6">
    <source>
        <dbReference type="Proteomes" id="UP001556367"/>
    </source>
</evidence>
<dbReference type="InterPro" id="IPR001680">
    <property type="entry name" value="WD40_rpt"/>
</dbReference>
<feature type="repeat" description="WD" evidence="3">
    <location>
        <begin position="1391"/>
        <end position="1432"/>
    </location>
</feature>
<proteinExistence type="predicted"/>
<keyword evidence="1 3" id="KW-0853">WD repeat</keyword>
<evidence type="ECO:0000259" key="4">
    <source>
        <dbReference type="PROSITE" id="PS50837"/>
    </source>
</evidence>
<evidence type="ECO:0000256" key="1">
    <source>
        <dbReference type="ARBA" id="ARBA00022574"/>
    </source>
</evidence>
<keyword evidence="6" id="KW-1185">Reference proteome</keyword>
<dbReference type="InterPro" id="IPR036322">
    <property type="entry name" value="WD40_repeat_dom_sf"/>
</dbReference>
<feature type="repeat" description="WD" evidence="3">
    <location>
        <begin position="1177"/>
        <end position="1218"/>
    </location>
</feature>
<dbReference type="PROSITE" id="PS50082">
    <property type="entry name" value="WD_REPEATS_2"/>
    <property type="match status" value="14"/>
</dbReference>
<dbReference type="InterPro" id="IPR007111">
    <property type="entry name" value="NACHT_NTPase"/>
</dbReference>
<dbReference type="PRINTS" id="PR00320">
    <property type="entry name" value="GPROTEINBRPT"/>
</dbReference>
<accession>A0ABR3IQQ0</accession>
<protein>
    <recommendedName>
        <fullName evidence="4">NACHT domain-containing protein</fullName>
    </recommendedName>
</protein>
<evidence type="ECO:0000256" key="3">
    <source>
        <dbReference type="PROSITE-ProRule" id="PRU00221"/>
    </source>
</evidence>
<dbReference type="PROSITE" id="PS50294">
    <property type="entry name" value="WD_REPEATS_REGION"/>
    <property type="match status" value="14"/>
</dbReference>
<dbReference type="SUPFAM" id="SSF50969">
    <property type="entry name" value="YVTN repeat-like/Quinoprotein amine dehydrogenase"/>
    <property type="match status" value="1"/>
</dbReference>
<dbReference type="InterPro" id="IPR011044">
    <property type="entry name" value="Quino_amine_DH_bsu"/>
</dbReference>
<feature type="repeat" description="WD" evidence="3">
    <location>
        <begin position="1477"/>
        <end position="1518"/>
    </location>
</feature>
<dbReference type="PROSITE" id="PS50837">
    <property type="entry name" value="NACHT"/>
    <property type="match status" value="1"/>
</dbReference>
<reference evidence="6" key="1">
    <citation type="submission" date="2024-06" db="EMBL/GenBank/DDBJ databases">
        <title>Multi-omics analyses provide insights into the biosynthesis of the anticancer antibiotic pleurotin in Hohenbuehelia grisea.</title>
        <authorList>
            <person name="Weaver J.A."/>
            <person name="Alberti F."/>
        </authorList>
    </citation>
    <scope>NUCLEOTIDE SEQUENCE [LARGE SCALE GENOMIC DNA]</scope>
    <source>
        <strain evidence="6">T-177</strain>
    </source>
</reference>
<feature type="repeat" description="WD" evidence="3">
    <location>
        <begin position="926"/>
        <end position="960"/>
    </location>
</feature>
<name>A0ABR3IQQ0_9AGAR</name>
<feature type="repeat" description="WD" evidence="3">
    <location>
        <begin position="962"/>
        <end position="1003"/>
    </location>
</feature>
<feature type="repeat" description="WD" evidence="3">
    <location>
        <begin position="1434"/>
        <end position="1475"/>
    </location>
</feature>
<dbReference type="InterPro" id="IPR015943">
    <property type="entry name" value="WD40/YVTN_repeat-like_dom_sf"/>
</dbReference>
<feature type="repeat" description="WD" evidence="3">
    <location>
        <begin position="1091"/>
        <end position="1132"/>
    </location>
</feature>
<dbReference type="PROSITE" id="PS00678">
    <property type="entry name" value="WD_REPEATS_1"/>
    <property type="match status" value="10"/>
</dbReference>
<dbReference type="InterPro" id="IPR020472">
    <property type="entry name" value="WD40_PAC1"/>
</dbReference>
<dbReference type="PANTHER" id="PTHR22847">
    <property type="entry name" value="WD40 REPEAT PROTEIN"/>
    <property type="match status" value="1"/>
</dbReference>
<dbReference type="InterPro" id="IPR027417">
    <property type="entry name" value="P-loop_NTPase"/>
</dbReference>